<name>A0A501XTY4_9SPHN</name>
<dbReference type="Proteomes" id="UP000319897">
    <property type="component" value="Unassembled WGS sequence"/>
</dbReference>
<evidence type="ECO:0000313" key="3">
    <source>
        <dbReference type="EMBL" id="TPE64046.1"/>
    </source>
</evidence>
<evidence type="ECO:0000256" key="2">
    <source>
        <dbReference type="RuleBase" id="RU362097"/>
    </source>
</evidence>
<protein>
    <submittedName>
        <fullName evidence="3">Efflux transporter outer membrane subunit</fullName>
    </submittedName>
</protein>
<keyword evidence="2" id="KW-1134">Transmembrane beta strand</keyword>
<dbReference type="GO" id="GO:0005886">
    <property type="term" value="C:plasma membrane"/>
    <property type="evidence" value="ECO:0007669"/>
    <property type="project" value="UniProtKB-SubCell"/>
</dbReference>
<gene>
    <name evidence="3" type="ORF">FJQ54_03555</name>
</gene>
<comment type="subcellular location">
    <subcellularLocation>
        <location evidence="2">Cell membrane</location>
        <topology evidence="2">Lipid-anchor</topology>
    </subcellularLocation>
</comment>
<dbReference type="SUPFAM" id="SSF56954">
    <property type="entry name" value="Outer membrane efflux proteins (OEP)"/>
    <property type="match status" value="1"/>
</dbReference>
<dbReference type="NCBIfam" id="TIGR01845">
    <property type="entry name" value="outer_NodT"/>
    <property type="match status" value="1"/>
</dbReference>
<keyword evidence="4" id="KW-1185">Reference proteome</keyword>
<comment type="caution">
    <text evidence="3">The sequence shown here is derived from an EMBL/GenBank/DDBJ whole genome shotgun (WGS) entry which is preliminary data.</text>
</comment>
<dbReference type="Pfam" id="PF02321">
    <property type="entry name" value="OEP"/>
    <property type="match status" value="2"/>
</dbReference>
<evidence type="ECO:0000256" key="1">
    <source>
        <dbReference type="ARBA" id="ARBA00007613"/>
    </source>
</evidence>
<dbReference type="OrthoDB" id="9783100at2"/>
<keyword evidence="2" id="KW-0564">Palmitate</keyword>
<dbReference type="PANTHER" id="PTHR30203">
    <property type="entry name" value="OUTER MEMBRANE CATION EFFLUX PROTEIN"/>
    <property type="match status" value="1"/>
</dbReference>
<proteinExistence type="inferred from homology"/>
<dbReference type="PANTHER" id="PTHR30203:SF29">
    <property type="entry name" value="PROTEIN CYAE"/>
    <property type="match status" value="1"/>
</dbReference>
<dbReference type="AlphaFoldDB" id="A0A501XTY4"/>
<comment type="similarity">
    <text evidence="1 2">Belongs to the outer membrane factor (OMF) (TC 1.B.17) family.</text>
</comment>
<reference evidence="3 4" key="1">
    <citation type="submission" date="2019-06" db="EMBL/GenBank/DDBJ databases">
        <authorList>
            <person name="Lee I."/>
            <person name="Jang G.I."/>
            <person name="Hwang C.Y."/>
        </authorList>
    </citation>
    <scope>NUCLEOTIDE SEQUENCE [LARGE SCALE GENOMIC DNA]</scope>
    <source>
        <strain evidence="3 4">PAMC 28131</strain>
    </source>
</reference>
<organism evidence="3 4">
    <name type="scientific">Sandaracinobacter neustonicus</name>
    <dbReference type="NCBI Taxonomy" id="1715348"/>
    <lineage>
        <taxon>Bacteria</taxon>
        <taxon>Pseudomonadati</taxon>
        <taxon>Pseudomonadota</taxon>
        <taxon>Alphaproteobacteria</taxon>
        <taxon>Sphingomonadales</taxon>
        <taxon>Sphingosinicellaceae</taxon>
        <taxon>Sandaracinobacter</taxon>
    </lineage>
</organism>
<sequence>MGGCALQPAYQRPALPMPAAWSNAGAGAPQQADAGDWWKRLNDPAVDQLVSAGLSDNPTLAEAAARVDLARAALGLADAEKPPKLGVAAGAAQSRQPAGTATTRQSAADIGASLSWEIDLWGRVRASSAAAHHRLTARTAEAGAARLSVAADIADAVLALRACNLLLDIRERDIASRETELEISRARLTLGSIAPARLATAQSNLASARTDRIAQEEVCTRLVDALVALSGVEAADVRKAMQQTDGLDSQLPEPPPFVPELPATLLLGHPSVIAAEREVAARWSDIAVARAERLPRLDLAAALTGQWIRVLGSNAALVSGSAGAALTGSLLDGGAGAANVRGAEAAYREAVAQLAGAVRAAVRDIEDGLAARRSADQRIETTVAALTAARFAMQADEARWRAGAIAQYELEDSRRQYNRSQESVIVAMADRARAWVMLVRRSGTSWNSAAAASGQAGLANGSFDERG</sequence>
<evidence type="ECO:0000313" key="4">
    <source>
        <dbReference type="Proteomes" id="UP000319897"/>
    </source>
</evidence>
<dbReference type="EMBL" id="VFSU01000011">
    <property type="protein sequence ID" value="TPE64046.1"/>
    <property type="molecule type" value="Genomic_DNA"/>
</dbReference>
<keyword evidence="2" id="KW-0449">Lipoprotein</keyword>
<keyword evidence="2" id="KW-0472">Membrane</keyword>
<accession>A0A501XTY4</accession>
<dbReference type="GO" id="GO:0015562">
    <property type="term" value="F:efflux transmembrane transporter activity"/>
    <property type="evidence" value="ECO:0007669"/>
    <property type="project" value="InterPro"/>
</dbReference>
<dbReference type="InterPro" id="IPR010131">
    <property type="entry name" value="MdtP/NodT-like"/>
</dbReference>
<dbReference type="Gene3D" id="2.20.200.10">
    <property type="entry name" value="Outer membrane efflux proteins (OEP)"/>
    <property type="match status" value="1"/>
</dbReference>
<dbReference type="Gene3D" id="1.20.1600.10">
    <property type="entry name" value="Outer membrane efflux proteins (OEP)"/>
    <property type="match status" value="1"/>
</dbReference>
<dbReference type="InterPro" id="IPR003423">
    <property type="entry name" value="OMP_efflux"/>
</dbReference>
<keyword evidence="2" id="KW-0812">Transmembrane</keyword>